<reference evidence="1" key="1">
    <citation type="submission" date="2020-04" db="EMBL/GenBank/DDBJ databases">
        <title>Nitratireductor sp. nov. isolated from mangrove soil.</title>
        <authorList>
            <person name="Ye Y."/>
        </authorList>
    </citation>
    <scope>NUCLEOTIDE SEQUENCE</scope>
    <source>
        <strain evidence="1">SY7</strain>
    </source>
</reference>
<evidence type="ECO:0000313" key="2">
    <source>
        <dbReference type="Proteomes" id="UP000321389"/>
    </source>
</evidence>
<name>A0A5B8KTU4_9HYPH</name>
<dbReference type="KEGG" id="niy:FQ775_00485"/>
<protein>
    <submittedName>
        <fullName evidence="1">Uncharacterized protein</fullName>
    </submittedName>
</protein>
<evidence type="ECO:0000313" key="1">
    <source>
        <dbReference type="EMBL" id="QDY98969.1"/>
    </source>
</evidence>
<dbReference type="RefSeq" id="WP_146297525.1">
    <property type="nucleotide sequence ID" value="NZ_CP042301.2"/>
</dbReference>
<sequence>MTEVPEVPTTQEIVEQTLDGRIIVMDSITFADARNNSGDVLIGASFCGMLSIRWPLRVNPKGVICHAAGPGKDAAGVNGLFALEAREIPGAAAATMSCRIADGRDMYDNGVVGYLNDSAAKLGIEEGMPIRDAARRMLERRRDIGDVHRPVEIAWQGDVGRVIAMGSVTFITTANAGDVVCAGSHFGRTSAAYSSRFDLAGVMCSDAGGCKDGSGISGLAVLDAKDVPGAAVSTDSARIGDGMSTYRDGILSAVNAKASSIGIEAGMMAKDAALMMLKYRAHR</sequence>
<dbReference type="OrthoDB" id="1115380at2"/>
<dbReference type="EMBL" id="CP042301">
    <property type="protein sequence ID" value="QDY98969.1"/>
    <property type="molecule type" value="Genomic_DNA"/>
</dbReference>
<proteinExistence type="predicted"/>
<organism evidence="1 2">
    <name type="scientific">Nitratireductor mangrovi</name>
    <dbReference type="NCBI Taxonomy" id="2599600"/>
    <lineage>
        <taxon>Bacteria</taxon>
        <taxon>Pseudomonadati</taxon>
        <taxon>Pseudomonadota</taxon>
        <taxon>Alphaproteobacteria</taxon>
        <taxon>Hyphomicrobiales</taxon>
        <taxon>Phyllobacteriaceae</taxon>
        <taxon>Nitratireductor</taxon>
    </lineage>
</organism>
<dbReference type="Proteomes" id="UP000321389">
    <property type="component" value="Chromosome"/>
</dbReference>
<keyword evidence="2" id="KW-1185">Reference proteome</keyword>
<dbReference type="AlphaFoldDB" id="A0A5B8KTU4"/>
<gene>
    <name evidence="1" type="ORF">FQ775_00485</name>
</gene>
<accession>A0A5B8KTU4</accession>